<organism evidence="4 5">
    <name type="scientific">Microvirga puerhi</name>
    <dbReference type="NCBI Taxonomy" id="2876078"/>
    <lineage>
        <taxon>Bacteria</taxon>
        <taxon>Pseudomonadati</taxon>
        <taxon>Pseudomonadota</taxon>
        <taxon>Alphaproteobacteria</taxon>
        <taxon>Hyphomicrobiales</taxon>
        <taxon>Methylobacteriaceae</taxon>
        <taxon>Microvirga</taxon>
    </lineage>
</organism>
<feature type="compositionally biased region" description="Basic and acidic residues" evidence="1">
    <location>
        <begin position="95"/>
        <end position="106"/>
    </location>
</feature>
<name>A0ABS7VNT2_9HYPH</name>
<dbReference type="EMBL" id="JAIRBM010000008">
    <property type="protein sequence ID" value="MBZ6077188.1"/>
    <property type="molecule type" value="Genomic_DNA"/>
</dbReference>
<keyword evidence="3" id="KW-0732">Signal</keyword>
<sequence length="106" mass="10825">MRRLLLAFVPLTALALSPTLAMAQAATAAGAGTGALAGAVVGGPVGAAVGGVIGGVVGASAERPRYRVSHAPRRTVVRRYTVAPRNVHRTQASPMRKESRAFRPLG</sequence>
<gene>
    <name evidence="4" type="ORF">K9B37_12970</name>
</gene>
<protein>
    <recommendedName>
        <fullName evidence="6">Glycine zipper domain-containing protein</fullName>
    </recommendedName>
</protein>
<feature type="region of interest" description="Disordered" evidence="1">
    <location>
        <begin position="86"/>
        <end position="106"/>
    </location>
</feature>
<feature type="chain" id="PRO_5045802332" description="Glycine zipper domain-containing protein" evidence="3">
    <location>
        <begin position="24"/>
        <end position="106"/>
    </location>
</feature>
<keyword evidence="2" id="KW-1133">Transmembrane helix</keyword>
<accession>A0ABS7VNT2</accession>
<dbReference type="Proteomes" id="UP000704176">
    <property type="component" value="Unassembled WGS sequence"/>
</dbReference>
<keyword evidence="2" id="KW-0472">Membrane</keyword>
<keyword evidence="5" id="KW-1185">Reference proteome</keyword>
<evidence type="ECO:0000256" key="2">
    <source>
        <dbReference type="SAM" id="Phobius"/>
    </source>
</evidence>
<evidence type="ECO:0000313" key="4">
    <source>
        <dbReference type="EMBL" id="MBZ6077188.1"/>
    </source>
</evidence>
<evidence type="ECO:0000313" key="5">
    <source>
        <dbReference type="Proteomes" id="UP000704176"/>
    </source>
</evidence>
<reference evidence="4 5" key="1">
    <citation type="submission" date="2021-09" db="EMBL/GenBank/DDBJ databases">
        <title>The complete genome sequence of a new microorganism.</title>
        <authorList>
            <person name="Zi Z."/>
        </authorList>
    </citation>
    <scope>NUCLEOTIDE SEQUENCE [LARGE SCALE GENOMIC DNA]</scope>
    <source>
        <strain evidence="4 5">WGZ8</strain>
    </source>
</reference>
<evidence type="ECO:0000256" key="1">
    <source>
        <dbReference type="SAM" id="MobiDB-lite"/>
    </source>
</evidence>
<keyword evidence="2" id="KW-0812">Transmembrane</keyword>
<evidence type="ECO:0008006" key="6">
    <source>
        <dbReference type="Google" id="ProtNLM"/>
    </source>
</evidence>
<feature type="transmembrane region" description="Helical" evidence="2">
    <location>
        <begin position="33"/>
        <end position="57"/>
    </location>
</feature>
<feature type="signal peptide" evidence="3">
    <location>
        <begin position="1"/>
        <end position="23"/>
    </location>
</feature>
<evidence type="ECO:0000256" key="3">
    <source>
        <dbReference type="SAM" id="SignalP"/>
    </source>
</evidence>
<comment type="caution">
    <text evidence="4">The sequence shown here is derived from an EMBL/GenBank/DDBJ whole genome shotgun (WGS) entry which is preliminary data.</text>
</comment>
<dbReference type="RefSeq" id="WP_224313493.1">
    <property type="nucleotide sequence ID" value="NZ_JAIRBM010000008.1"/>
</dbReference>
<proteinExistence type="predicted"/>